<evidence type="ECO:0000256" key="6">
    <source>
        <dbReference type="ARBA" id="ARBA00022759"/>
    </source>
</evidence>
<evidence type="ECO:0000256" key="8">
    <source>
        <dbReference type="ARBA" id="ARBA00022884"/>
    </source>
</evidence>
<dbReference type="PANTHER" id="PTHR12439">
    <property type="entry name" value="PLACENTAL PROTEIN 11-RELATED"/>
    <property type="match status" value="1"/>
</dbReference>
<dbReference type="SUPFAM" id="SSF142877">
    <property type="entry name" value="EndoU-like"/>
    <property type="match status" value="1"/>
</dbReference>
<dbReference type="GO" id="GO:0016787">
    <property type="term" value="F:hydrolase activity"/>
    <property type="evidence" value="ECO:0007669"/>
    <property type="project" value="UniProtKB-KW"/>
</dbReference>
<evidence type="ECO:0000313" key="12">
    <source>
        <dbReference type="EMBL" id="CAB4011133.1"/>
    </source>
</evidence>
<evidence type="ECO:0000256" key="9">
    <source>
        <dbReference type="ARBA" id="ARBA00023211"/>
    </source>
</evidence>
<name>A0A7D9INJ4_PARCT</name>
<evidence type="ECO:0000256" key="11">
    <source>
        <dbReference type="RuleBase" id="RU367085"/>
    </source>
</evidence>
<comment type="caution">
    <text evidence="12">The sequence shown here is derived from an EMBL/GenBank/DDBJ whole genome shotgun (WGS) entry which is preliminary data.</text>
</comment>
<evidence type="ECO:0000256" key="2">
    <source>
        <dbReference type="ARBA" id="ARBA00010168"/>
    </source>
</evidence>
<dbReference type="CDD" id="cd21159">
    <property type="entry name" value="XendoU"/>
    <property type="match status" value="1"/>
</dbReference>
<dbReference type="InterPro" id="IPR018998">
    <property type="entry name" value="EndoU_C"/>
</dbReference>
<accession>A0A7D9INJ4</accession>
<reference evidence="12" key="1">
    <citation type="submission" date="2020-04" db="EMBL/GenBank/DDBJ databases">
        <authorList>
            <person name="Alioto T."/>
            <person name="Alioto T."/>
            <person name="Gomez Garrido J."/>
        </authorList>
    </citation>
    <scope>NUCLEOTIDE SEQUENCE</scope>
    <source>
        <strain evidence="12">A484AB</strain>
    </source>
</reference>
<evidence type="ECO:0000256" key="10">
    <source>
        <dbReference type="ARBA" id="ARBA00023239"/>
    </source>
</evidence>
<evidence type="ECO:0000256" key="1">
    <source>
        <dbReference type="ARBA" id="ARBA00001936"/>
    </source>
</evidence>
<keyword evidence="7 11" id="KW-0378">Hydrolase</keyword>
<keyword evidence="10" id="KW-0456">Lyase</keyword>
<evidence type="ECO:0000256" key="3">
    <source>
        <dbReference type="ARBA" id="ARBA00011245"/>
    </source>
</evidence>
<gene>
    <name evidence="12" type="ORF">PACLA_8A061590</name>
</gene>
<dbReference type="GO" id="GO:0016829">
    <property type="term" value="F:lyase activity"/>
    <property type="evidence" value="ECO:0007669"/>
    <property type="project" value="UniProtKB-KW"/>
</dbReference>
<dbReference type="PANTHER" id="PTHR12439:SF11">
    <property type="entry name" value="URIDYLATE-SPECIFIC ENDORIBONUCLEASE"/>
    <property type="match status" value="1"/>
</dbReference>
<dbReference type="GO" id="GO:0004521">
    <property type="term" value="F:RNA endonuclease activity"/>
    <property type="evidence" value="ECO:0007669"/>
    <property type="project" value="UniProtKB-UniRule"/>
</dbReference>
<dbReference type="Proteomes" id="UP001152795">
    <property type="component" value="Unassembled WGS sequence"/>
</dbReference>
<sequence length="208" mass="24244">MNMFIFTPSTLALLNNYNRFVGNTEDMNPTEKQETWTFMRAISSTGPINELHKYLVKKGMASTSMNVFIQELYKMWFYRYKRLGYRDSSGFEHVFVGEISRGVVSGFHNWLQLYYLERNNQVDYRGFLKYYNVEPSRVKLQIFWGKYKKAVTSLFLGTSPEFDIALYTLCFLVNPGKSCSCRINGENIPVTTHSYYGGKFVGSAYVRI</sequence>
<dbReference type="OrthoDB" id="5961671at2759"/>
<proteinExistence type="inferred from homology"/>
<dbReference type="InterPro" id="IPR037227">
    <property type="entry name" value="EndoU-like"/>
</dbReference>
<dbReference type="Pfam" id="PF09412">
    <property type="entry name" value="XendoU"/>
    <property type="match status" value="1"/>
</dbReference>
<keyword evidence="6 11" id="KW-0255">Endonuclease</keyword>
<comment type="catalytic activity">
    <reaction evidence="11">
        <text>ribonucleotidyl-uridine-RNA = a 5'-end dephospho-uridine-RNA + a 3'-end 2',3'-cyclophospho-ribonucleotide-RNA</text>
        <dbReference type="Rhea" id="RHEA:67792"/>
        <dbReference type="Rhea" id="RHEA-COMP:10464"/>
        <dbReference type="Rhea" id="RHEA-COMP:17354"/>
        <dbReference type="Rhea" id="RHEA-COMP:17356"/>
        <dbReference type="ChEBI" id="CHEBI:83064"/>
        <dbReference type="ChEBI" id="CHEBI:173117"/>
        <dbReference type="ChEBI" id="CHEBI:173224"/>
    </reaction>
</comment>
<keyword evidence="4 11" id="KW-0540">Nuclease</keyword>
<organism evidence="12 13">
    <name type="scientific">Paramuricea clavata</name>
    <name type="common">Red gorgonian</name>
    <name type="synonym">Violescent sea-whip</name>
    <dbReference type="NCBI Taxonomy" id="317549"/>
    <lineage>
        <taxon>Eukaryota</taxon>
        <taxon>Metazoa</taxon>
        <taxon>Cnidaria</taxon>
        <taxon>Anthozoa</taxon>
        <taxon>Octocorallia</taxon>
        <taxon>Malacalcyonacea</taxon>
        <taxon>Plexauridae</taxon>
        <taxon>Paramuricea</taxon>
    </lineage>
</organism>
<comment type="similarity">
    <text evidence="2 11">Belongs to the ENDOU family.</text>
</comment>
<protein>
    <recommendedName>
        <fullName evidence="11">Uridylate-specific endoribonuclease</fullName>
        <ecNumber evidence="11">4.6.1.-</ecNumber>
    </recommendedName>
</protein>
<dbReference type="EMBL" id="CACRXK020007038">
    <property type="protein sequence ID" value="CAB4011133.1"/>
    <property type="molecule type" value="Genomic_DNA"/>
</dbReference>
<evidence type="ECO:0000256" key="5">
    <source>
        <dbReference type="ARBA" id="ARBA00022723"/>
    </source>
</evidence>
<keyword evidence="5 11" id="KW-0479">Metal-binding</keyword>
<evidence type="ECO:0000313" key="13">
    <source>
        <dbReference type="Proteomes" id="UP001152795"/>
    </source>
</evidence>
<comment type="cofactor">
    <cofactor evidence="1 11">
        <name>Mn(2+)</name>
        <dbReference type="ChEBI" id="CHEBI:29035"/>
    </cofactor>
</comment>
<dbReference type="InterPro" id="IPR039787">
    <property type="entry name" value="ENDOU"/>
</dbReference>
<dbReference type="AlphaFoldDB" id="A0A7D9INJ4"/>
<keyword evidence="9 11" id="KW-0464">Manganese</keyword>
<dbReference type="PROSITE" id="PS51959">
    <property type="entry name" value="ENDOU"/>
    <property type="match status" value="1"/>
</dbReference>
<evidence type="ECO:0000256" key="7">
    <source>
        <dbReference type="ARBA" id="ARBA00022801"/>
    </source>
</evidence>
<keyword evidence="13" id="KW-1185">Reference proteome</keyword>
<keyword evidence="8 11" id="KW-0694">RNA-binding</keyword>
<dbReference type="EC" id="4.6.1.-" evidence="11"/>
<comment type="subunit">
    <text evidence="3 11">Monomer.</text>
</comment>
<dbReference type="GO" id="GO:0046872">
    <property type="term" value="F:metal ion binding"/>
    <property type="evidence" value="ECO:0007669"/>
    <property type="project" value="UniProtKB-UniRule"/>
</dbReference>
<dbReference type="GO" id="GO:0003723">
    <property type="term" value="F:RNA binding"/>
    <property type="evidence" value="ECO:0007669"/>
    <property type="project" value="UniProtKB-UniRule"/>
</dbReference>
<evidence type="ECO:0000256" key="4">
    <source>
        <dbReference type="ARBA" id="ARBA00022722"/>
    </source>
</evidence>